<feature type="chain" id="PRO_5037910728" description="Alpha-L-arabinofuranosidase 1 catalytic domain-containing protein" evidence="1">
    <location>
        <begin position="23"/>
        <end position="747"/>
    </location>
</feature>
<feature type="signal peptide" evidence="1">
    <location>
        <begin position="1"/>
        <end position="22"/>
    </location>
</feature>
<dbReference type="Gene3D" id="3.20.20.80">
    <property type="entry name" value="Glycosidases"/>
    <property type="match status" value="1"/>
</dbReference>
<evidence type="ECO:0000259" key="2">
    <source>
        <dbReference type="Pfam" id="PF22848"/>
    </source>
</evidence>
<evidence type="ECO:0000313" key="4">
    <source>
        <dbReference type="Proteomes" id="UP000617628"/>
    </source>
</evidence>
<name>A0A934VPU9_9BACT</name>
<accession>A0A934VPU9</accession>
<gene>
    <name evidence="3" type="ORF">JIN87_03330</name>
</gene>
<dbReference type="EMBL" id="JAENIL010000004">
    <property type="protein sequence ID" value="MBK1875884.1"/>
    <property type="molecule type" value="Genomic_DNA"/>
</dbReference>
<dbReference type="InterPro" id="IPR017853">
    <property type="entry name" value="GH"/>
</dbReference>
<organism evidence="3 4">
    <name type="scientific">Pelagicoccus mobilis</name>
    <dbReference type="NCBI Taxonomy" id="415221"/>
    <lineage>
        <taxon>Bacteria</taxon>
        <taxon>Pseudomonadati</taxon>
        <taxon>Verrucomicrobiota</taxon>
        <taxon>Opitutia</taxon>
        <taxon>Puniceicoccales</taxon>
        <taxon>Pelagicoccaceae</taxon>
        <taxon>Pelagicoccus</taxon>
    </lineage>
</organism>
<evidence type="ECO:0000256" key="1">
    <source>
        <dbReference type="SAM" id="SignalP"/>
    </source>
</evidence>
<dbReference type="RefSeq" id="WP_200354099.1">
    <property type="nucleotide sequence ID" value="NZ_JAENIL010000004.1"/>
</dbReference>
<dbReference type="PANTHER" id="PTHR43576">
    <property type="entry name" value="ALPHA-L-ARABINOFURANOSIDASE C-RELATED"/>
    <property type="match status" value="1"/>
</dbReference>
<evidence type="ECO:0000313" key="3">
    <source>
        <dbReference type="EMBL" id="MBK1875884.1"/>
    </source>
</evidence>
<protein>
    <recommendedName>
        <fullName evidence="2">Alpha-L-arabinofuranosidase 1 catalytic domain-containing protein</fullName>
    </recommendedName>
</protein>
<keyword evidence="4" id="KW-1185">Reference proteome</keyword>
<dbReference type="Proteomes" id="UP000617628">
    <property type="component" value="Unassembled WGS sequence"/>
</dbReference>
<dbReference type="SUPFAM" id="SSF51445">
    <property type="entry name" value="(Trans)glycosidases"/>
    <property type="match status" value="1"/>
</dbReference>
<comment type="caution">
    <text evidence="3">The sequence shown here is derived from an EMBL/GenBank/DDBJ whole genome shotgun (WGS) entry which is preliminary data.</text>
</comment>
<reference evidence="3" key="1">
    <citation type="submission" date="2021-01" db="EMBL/GenBank/DDBJ databases">
        <title>Modified the classification status of verrucomicrobia.</title>
        <authorList>
            <person name="Feng X."/>
        </authorList>
    </citation>
    <scope>NUCLEOTIDE SEQUENCE</scope>
    <source>
        <strain evidence="3">KCTC 13126</strain>
    </source>
</reference>
<dbReference type="AlphaFoldDB" id="A0A934VPU9"/>
<dbReference type="GO" id="GO:0000272">
    <property type="term" value="P:polysaccharide catabolic process"/>
    <property type="evidence" value="ECO:0007669"/>
    <property type="project" value="TreeGrafter"/>
</dbReference>
<proteinExistence type="predicted"/>
<keyword evidence="1" id="KW-0732">Signal</keyword>
<dbReference type="InterPro" id="IPR055235">
    <property type="entry name" value="ASD1_cat"/>
</dbReference>
<dbReference type="Pfam" id="PF22848">
    <property type="entry name" value="ASD1_dom"/>
    <property type="match status" value="1"/>
</dbReference>
<sequence length="747" mass="82667">MRLSATIRLFAFCLIPFGILIADTSVSIDVDTQEHPITDMVLGTGLIYSWNADSVYGSEEVAHIMKDIGFGALRWPGGTLVTFYHWDDLNGQGWLDHWDPDYDRELKDQPASNYMDLDEYLALIDKTGSEIMLGVNMSSGKEWDREAEGVEEARQLMIYCKSKGYDVKYIYFDNESFQEGNNYNRDDNNDGQSWDAASYAHSFNLYAAAVKETYPDAKLIANAHNDVTGPSFRHHMQEMLPIAGHNIDFVDVHYYWQWATASWDIWKSQRPMTRKGSETYEDSVEAANKYFVDEGYPHIRLAIMEWNIAPGPWETDTNHNKFRTALMQSEMQMQFIKGGLDIGMLWAFGVPSVDSSNDKHVVHKGKANATVLWMWLYSKAAGKSVVDTDSSKEGIHVVALEGESGELLIYLLNKNDTDEAVSFDLDGYGLADVSEAWRFHDGGKGLGALERIGLWEVDSTLKTTLKANSVNMIGLGYAAVEEPLVPDLKAELSVAVPNGVIAAWEKSAGAPDRSVPGVEAWLGGRYFKIDGTAGSTDGNYGESIDGANTDLGVFSVRMSEGQNYISFEVVNDSGAPLRLDEVHFDYAPWWLASPKDVFLEYVDGDLSNLPRGTELLSFEGLPNLGKKAGDFYDFDWSFESLSDRVLAHGERAVFRLVVSNSTPGGESASGGLDNIAITGASLPGEAEGMVFKWLGETGREYGLMKSSTLTPNDWEAVAEPVSGMPGGMSSAAELERDTSFFRIEVKP</sequence>
<feature type="domain" description="Alpha-L-arabinofuranosidase 1 catalytic" evidence="2">
    <location>
        <begin position="65"/>
        <end position="257"/>
    </location>
</feature>